<evidence type="ECO:0000313" key="3">
    <source>
        <dbReference type="Proteomes" id="UP001296104"/>
    </source>
</evidence>
<keyword evidence="1" id="KW-0812">Transmembrane</keyword>
<organism evidence="2 3">
    <name type="scientific">Lecanosticta acicola</name>
    <dbReference type="NCBI Taxonomy" id="111012"/>
    <lineage>
        <taxon>Eukaryota</taxon>
        <taxon>Fungi</taxon>
        <taxon>Dikarya</taxon>
        <taxon>Ascomycota</taxon>
        <taxon>Pezizomycotina</taxon>
        <taxon>Dothideomycetes</taxon>
        <taxon>Dothideomycetidae</taxon>
        <taxon>Mycosphaerellales</taxon>
        <taxon>Mycosphaerellaceae</taxon>
        <taxon>Lecanosticta</taxon>
    </lineage>
</organism>
<accession>A0AAI8Z4Y8</accession>
<dbReference type="AlphaFoldDB" id="A0AAI8Z4Y8"/>
<comment type="caution">
    <text evidence="2">The sequence shown here is derived from an EMBL/GenBank/DDBJ whole genome shotgun (WGS) entry which is preliminary data.</text>
</comment>
<sequence>MAVEQEQISPRRRWGKSNVWFDYGYNSVFEENRRRDRERKEQAGQRGFKVVGQAWILFQMLALVSITIVSIGIFLRSASGLCSGIPWSVSICESSWIKPHTSILDTLSPGMSPTTKILEEITKLNEMSTQLEFVGFATHLTMANLTQLYPKLEDPTKNIHLDANDLESLATKANIAQEMIEQLSSNDYHYRHTNLLWGQFGIRSLNETVELFTREFNTWNNSTLALWEQAYYRIPYGARWTRSYTLLNVYFHFLGEQLLKVEELVKFTAETILVLSDWLGELGKLEMKAESLGSEHSKQVTMMRKAVEWSWDVIQIAEARYKDLYHELRTGTLALEAETKGCRAFWPTRRLLSLEELKSVVDAERRQIDTYTETAVRAGEVVSEISKVLMEGEVEGLVDAKVEAAIAKRDLNWW</sequence>
<gene>
    <name evidence="2" type="ORF">LECACI_7A007933</name>
</gene>
<keyword evidence="1" id="KW-1133">Transmembrane helix</keyword>
<protein>
    <submittedName>
        <fullName evidence="2">Uncharacterized protein</fullName>
    </submittedName>
</protein>
<dbReference type="Proteomes" id="UP001296104">
    <property type="component" value="Unassembled WGS sequence"/>
</dbReference>
<feature type="transmembrane region" description="Helical" evidence="1">
    <location>
        <begin position="54"/>
        <end position="75"/>
    </location>
</feature>
<dbReference type="EMBL" id="CAVMBE010000070">
    <property type="protein sequence ID" value="CAK4032775.1"/>
    <property type="molecule type" value="Genomic_DNA"/>
</dbReference>
<reference evidence="2" key="1">
    <citation type="submission" date="2023-11" db="EMBL/GenBank/DDBJ databases">
        <authorList>
            <person name="Alioto T."/>
            <person name="Alioto T."/>
            <person name="Gomez Garrido J."/>
        </authorList>
    </citation>
    <scope>NUCLEOTIDE SEQUENCE</scope>
</reference>
<evidence type="ECO:0000313" key="2">
    <source>
        <dbReference type="EMBL" id="CAK4032775.1"/>
    </source>
</evidence>
<name>A0AAI8Z4Y8_9PEZI</name>
<keyword evidence="1" id="KW-0472">Membrane</keyword>
<keyword evidence="3" id="KW-1185">Reference proteome</keyword>
<proteinExistence type="predicted"/>
<evidence type="ECO:0000256" key="1">
    <source>
        <dbReference type="SAM" id="Phobius"/>
    </source>
</evidence>